<feature type="transmembrane region" description="Helical" evidence="4">
    <location>
        <begin position="116"/>
        <end position="134"/>
    </location>
</feature>
<dbReference type="GO" id="GO:0005375">
    <property type="term" value="F:copper ion transmembrane transporter activity"/>
    <property type="evidence" value="ECO:0007669"/>
    <property type="project" value="UniProtKB-UniRule"/>
</dbReference>
<evidence type="ECO:0000256" key="1">
    <source>
        <dbReference type="ARBA" id="ARBA00022692"/>
    </source>
</evidence>
<evidence type="ECO:0000256" key="4">
    <source>
        <dbReference type="RuleBase" id="RU367022"/>
    </source>
</evidence>
<proteinExistence type="inferred from homology"/>
<name>A0A6A6GB65_9PEZI</name>
<dbReference type="PANTHER" id="PTHR12483">
    <property type="entry name" value="SOLUTE CARRIER FAMILY 31 COPPER TRANSPORTERS"/>
    <property type="match status" value="1"/>
</dbReference>
<dbReference type="GO" id="GO:0005886">
    <property type="term" value="C:plasma membrane"/>
    <property type="evidence" value="ECO:0007669"/>
    <property type="project" value="TreeGrafter"/>
</dbReference>
<keyword evidence="4" id="KW-0187">Copper transport</keyword>
<keyword evidence="2 4" id="KW-1133">Transmembrane helix</keyword>
<dbReference type="OrthoDB" id="73901at2759"/>
<feature type="transmembrane region" description="Helical" evidence="4">
    <location>
        <begin position="26"/>
        <end position="55"/>
    </location>
</feature>
<dbReference type="AlphaFoldDB" id="A0A6A6GB65"/>
<comment type="similarity">
    <text evidence="4">Belongs to the copper transporter (Ctr) (TC 1.A.56) family. SLC31A subfamily.</text>
</comment>
<dbReference type="Proteomes" id="UP000799538">
    <property type="component" value="Unassembled WGS sequence"/>
</dbReference>
<organism evidence="5 6">
    <name type="scientific">Elsinoe ampelina</name>
    <dbReference type="NCBI Taxonomy" id="302913"/>
    <lineage>
        <taxon>Eukaryota</taxon>
        <taxon>Fungi</taxon>
        <taxon>Dikarya</taxon>
        <taxon>Ascomycota</taxon>
        <taxon>Pezizomycotina</taxon>
        <taxon>Dothideomycetes</taxon>
        <taxon>Dothideomycetidae</taxon>
        <taxon>Myriangiales</taxon>
        <taxon>Elsinoaceae</taxon>
        <taxon>Elsinoe</taxon>
    </lineage>
</organism>
<protein>
    <recommendedName>
        <fullName evidence="4">Copper transport protein</fullName>
    </recommendedName>
</protein>
<evidence type="ECO:0000256" key="2">
    <source>
        <dbReference type="ARBA" id="ARBA00022989"/>
    </source>
</evidence>
<keyword evidence="4" id="KW-0813">Transport</keyword>
<dbReference type="PANTHER" id="PTHR12483:SF120">
    <property type="entry name" value="HIGH-AFFINITY COPPER TRANSPORTER CTRA2"/>
    <property type="match status" value="1"/>
</dbReference>
<dbReference type="EMBL" id="ML992507">
    <property type="protein sequence ID" value="KAF2222954.1"/>
    <property type="molecule type" value="Genomic_DNA"/>
</dbReference>
<evidence type="ECO:0000313" key="5">
    <source>
        <dbReference type="EMBL" id="KAF2222954.1"/>
    </source>
</evidence>
<keyword evidence="1 4" id="KW-0812">Transmembrane</keyword>
<gene>
    <name evidence="5" type="ORF">BDZ85DRAFT_198595</name>
</gene>
<comment type="subcellular location">
    <subcellularLocation>
        <location evidence="4">Membrane</location>
        <topology evidence="4">Multi-pass membrane protein</topology>
    </subcellularLocation>
</comment>
<keyword evidence="3 4" id="KW-0472">Membrane</keyword>
<dbReference type="Pfam" id="PF04145">
    <property type="entry name" value="Ctr"/>
    <property type="match status" value="1"/>
</dbReference>
<keyword evidence="6" id="KW-1185">Reference proteome</keyword>
<evidence type="ECO:0000256" key="3">
    <source>
        <dbReference type="ARBA" id="ARBA00023136"/>
    </source>
</evidence>
<evidence type="ECO:0000313" key="6">
    <source>
        <dbReference type="Proteomes" id="UP000799538"/>
    </source>
</evidence>
<accession>A0A6A6GB65</accession>
<dbReference type="InterPro" id="IPR007274">
    <property type="entry name" value="Cop_transporter"/>
</dbReference>
<keyword evidence="4" id="KW-0186">Copper</keyword>
<sequence length="140" mass="15456">MAMVFFTSSSTPLYSSAWTPQTVGQYAGTCIFLIVLSMSFRALVAVRCSFSLLWIRYSRYKDIPILYREMDELALKNGARRPWNVNEALARAILDTTLAGVGYLLMIAVMTMNLGYFLSVLGGAFVGSLIWGGWTGGTSQ</sequence>
<feature type="transmembrane region" description="Helical" evidence="4">
    <location>
        <begin position="88"/>
        <end position="110"/>
    </location>
</feature>
<reference evidence="6" key="1">
    <citation type="journal article" date="2020" name="Stud. Mycol.">
        <title>101 Dothideomycetes genomes: A test case for predicting lifestyles and emergence of pathogens.</title>
        <authorList>
            <person name="Haridas S."/>
            <person name="Albert R."/>
            <person name="Binder M."/>
            <person name="Bloem J."/>
            <person name="LaButti K."/>
            <person name="Salamov A."/>
            <person name="Andreopoulos B."/>
            <person name="Baker S."/>
            <person name="Barry K."/>
            <person name="Bills G."/>
            <person name="Bluhm B."/>
            <person name="Cannon C."/>
            <person name="Castanera R."/>
            <person name="Culley D."/>
            <person name="Daum C."/>
            <person name="Ezra D."/>
            <person name="Gonzalez J."/>
            <person name="Henrissat B."/>
            <person name="Kuo A."/>
            <person name="Liang C."/>
            <person name="Lipzen A."/>
            <person name="Lutzoni F."/>
            <person name="Magnuson J."/>
            <person name="Mondo S."/>
            <person name="Nolan M."/>
            <person name="Ohm R."/>
            <person name="Pangilinan J."/>
            <person name="Park H.-J."/>
            <person name="Ramirez L."/>
            <person name="Alfaro M."/>
            <person name="Sun H."/>
            <person name="Tritt A."/>
            <person name="Yoshinaga Y."/>
            <person name="Zwiers L.-H."/>
            <person name="Turgeon B."/>
            <person name="Goodwin S."/>
            <person name="Spatafora J."/>
            <person name="Crous P."/>
            <person name="Grigoriev I."/>
        </authorList>
    </citation>
    <scope>NUCLEOTIDE SEQUENCE [LARGE SCALE GENOMIC DNA]</scope>
    <source>
        <strain evidence="6">CECT 20119</strain>
    </source>
</reference>
<keyword evidence="4" id="KW-0406">Ion transport</keyword>